<reference evidence="2 3" key="1">
    <citation type="submission" date="2017-09" db="EMBL/GenBank/DDBJ databases">
        <title>Genome sequencing of Besnoitia besnoiti strain Bb-Ger1.</title>
        <authorList>
            <person name="Schares G."/>
            <person name="Venepally P."/>
            <person name="Lorenzi H.A."/>
        </authorList>
    </citation>
    <scope>NUCLEOTIDE SEQUENCE [LARGE SCALE GENOMIC DNA]</scope>
    <source>
        <strain evidence="2 3">Bb-Ger1</strain>
    </source>
</reference>
<feature type="domain" description="SRS" evidence="1">
    <location>
        <begin position="102"/>
        <end position="230"/>
    </location>
</feature>
<dbReference type="AlphaFoldDB" id="A0A2A9MGJ7"/>
<evidence type="ECO:0000313" key="3">
    <source>
        <dbReference type="Proteomes" id="UP000224006"/>
    </source>
</evidence>
<feature type="domain" description="SRS" evidence="1">
    <location>
        <begin position="240"/>
        <end position="375"/>
    </location>
</feature>
<gene>
    <name evidence="2" type="ORF">BESB_034970</name>
</gene>
<dbReference type="SUPFAM" id="SSF74877">
    <property type="entry name" value="Major surface antigen p30, SAG1"/>
    <property type="match status" value="2"/>
</dbReference>
<dbReference type="OrthoDB" id="330519at2759"/>
<dbReference type="Pfam" id="PF04092">
    <property type="entry name" value="SAG"/>
    <property type="match status" value="2"/>
</dbReference>
<dbReference type="PRINTS" id="PR01801">
    <property type="entry name" value="SURFCEANTIGN"/>
</dbReference>
<dbReference type="InterPro" id="IPR036755">
    <property type="entry name" value="SRS_dom_sf"/>
</dbReference>
<evidence type="ECO:0000259" key="1">
    <source>
        <dbReference type="Pfam" id="PF04092"/>
    </source>
</evidence>
<keyword evidence="3" id="KW-1185">Reference proteome</keyword>
<dbReference type="Gene3D" id="2.60.40.1320">
    <property type="entry name" value="SRS domain"/>
    <property type="match status" value="2"/>
</dbReference>
<dbReference type="VEuPathDB" id="ToxoDB:BESB_034970"/>
<dbReference type="KEGG" id="bbes:BESB_034970"/>
<proteinExistence type="predicted"/>
<dbReference type="InterPro" id="IPR007226">
    <property type="entry name" value="SRS_dom"/>
</dbReference>
<evidence type="ECO:0000313" key="2">
    <source>
        <dbReference type="EMBL" id="PFH37039.1"/>
    </source>
</evidence>
<dbReference type="InterPro" id="IPR028352">
    <property type="entry name" value="Surface_antig_SAG1"/>
</dbReference>
<dbReference type="Proteomes" id="UP000224006">
    <property type="component" value="Chromosome II"/>
</dbReference>
<comment type="caution">
    <text evidence="2">The sequence shown here is derived from an EMBL/GenBank/DDBJ whole genome shotgun (WGS) entry which is preliminary data.</text>
</comment>
<accession>A0A2A9MGJ7</accession>
<dbReference type="GO" id="GO:0016020">
    <property type="term" value="C:membrane"/>
    <property type="evidence" value="ECO:0007669"/>
    <property type="project" value="InterPro"/>
</dbReference>
<sequence length="408" mass="43467">MPAGAQLVETPASIAFPKAKPYWFPPTLKHPACRAFFININIITMARLQQRRGGLKSKGRKWMALCACGVLALSSGSAFAEMREAEQVLQTLDEGSAPSPNNVVLCSVAGARTEDNIEHHNVELAEGKLSTAFQCASGTNAVPAEPTQVCVYKSQTLAKCNSGGTSLTQLLGTSNNVTWTKESVDLQPKNKAERRTLQLTASDLPFTDTYFFVGCQNSSSNKDCQVDITVKARSSSVAENVVTCAYGSDSNRSTLTVEMTQEKNTLTLACGKAGSITPESYDANYCEDDTLKPCKKSYRDILPKFEDTWWTKETKEGSPVVLTIPKEGFPESDQQFYVGCILNPVGGNDISSRADQPAPSPADKVPTPCKVHVTVKAAGAASAAPSIARAATAAASGAVGFAGLFSRS</sequence>
<organism evidence="2 3">
    <name type="scientific">Besnoitia besnoiti</name>
    <name type="common">Apicomplexan protozoan</name>
    <dbReference type="NCBI Taxonomy" id="94643"/>
    <lineage>
        <taxon>Eukaryota</taxon>
        <taxon>Sar</taxon>
        <taxon>Alveolata</taxon>
        <taxon>Apicomplexa</taxon>
        <taxon>Conoidasida</taxon>
        <taxon>Coccidia</taxon>
        <taxon>Eucoccidiorida</taxon>
        <taxon>Eimeriorina</taxon>
        <taxon>Sarcocystidae</taxon>
        <taxon>Besnoitia</taxon>
    </lineage>
</organism>
<name>A0A2A9MGJ7_BESBE</name>
<dbReference type="RefSeq" id="XP_029221048.1">
    <property type="nucleotide sequence ID" value="XM_029362083.1"/>
</dbReference>
<dbReference type="GeneID" id="40308478"/>
<protein>
    <submittedName>
        <fullName evidence="2">SAG-related sequence</fullName>
    </submittedName>
</protein>
<dbReference type="EMBL" id="NWUJ01000002">
    <property type="protein sequence ID" value="PFH37039.1"/>
    <property type="molecule type" value="Genomic_DNA"/>
</dbReference>